<keyword evidence="7" id="KW-0175">Coiled coil</keyword>
<dbReference type="GO" id="GO:0005743">
    <property type="term" value="C:mitochondrial inner membrane"/>
    <property type="evidence" value="ECO:0007669"/>
    <property type="project" value="UniProtKB-SubCell"/>
</dbReference>
<keyword evidence="5" id="KW-0809">Transit peptide</keyword>
<evidence type="ECO:0000256" key="5">
    <source>
        <dbReference type="ARBA" id="ARBA00022946"/>
    </source>
</evidence>
<dbReference type="InterPro" id="IPR008839">
    <property type="entry name" value="MDM33_fungi"/>
</dbReference>
<evidence type="ECO:0000256" key="8">
    <source>
        <dbReference type="ARBA" id="ARBA00023128"/>
    </source>
</evidence>
<evidence type="ECO:0000256" key="1">
    <source>
        <dbReference type="ARBA" id="ARBA00004273"/>
    </source>
</evidence>
<keyword evidence="3 11" id="KW-0812">Transmembrane</keyword>
<feature type="transmembrane region" description="Helical" evidence="11">
    <location>
        <begin position="321"/>
        <end position="342"/>
    </location>
</feature>
<evidence type="ECO:0000256" key="2">
    <source>
        <dbReference type="ARBA" id="ARBA00007472"/>
    </source>
</evidence>
<dbReference type="EMBL" id="KV784399">
    <property type="protein sequence ID" value="OEU06774.1"/>
    <property type="molecule type" value="Genomic_DNA"/>
</dbReference>
<evidence type="ECO:0000313" key="12">
    <source>
        <dbReference type="EMBL" id="OEU06774.1"/>
    </source>
</evidence>
<comment type="function">
    <text evidence="10">Required for the maintenance of the structure of the mitochondrial inner membrane. Involved in mitochondrial morphology. Causes growth arrest when highly overexpressed.</text>
</comment>
<evidence type="ECO:0000256" key="7">
    <source>
        <dbReference type="ARBA" id="ARBA00023054"/>
    </source>
</evidence>
<proteinExistence type="inferred from homology"/>
<dbReference type="PANTHER" id="PTHR31961:SF3">
    <property type="entry name" value="SENSITIVE TO HIGH EXPRESSION PROTEIN 9, MITOCHONDRIAL"/>
    <property type="match status" value="1"/>
</dbReference>
<evidence type="ECO:0000256" key="11">
    <source>
        <dbReference type="SAM" id="Phobius"/>
    </source>
</evidence>
<dbReference type="KEGG" id="fcy:FRACYDRAFT_253420"/>
<comment type="subcellular location">
    <subcellularLocation>
        <location evidence="1">Mitochondrion inner membrane</location>
    </subcellularLocation>
</comment>
<dbReference type="OrthoDB" id="5595506at2759"/>
<evidence type="ECO:0000256" key="6">
    <source>
        <dbReference type="ARBA" id="ARBA00022989"/>
    </source>
</evidence>
<sequence>MYYDKAFQFISERSGSSEILQLKESVNDAGLAFDQASAAVTLARRKLDETLRTWERTSGQHMQLLQRRESWTPSDAQQFADLVTTEITSRHELEFCRKNLAQSEESLTRSQLDYINKMRKRYHEENMWQDQWRVIGTYGTWILIGLNSCVFLGSQYNLRLREIERMETIKQLLVLHGNGNGNNNNKIATENDVMETKQSSSIDTKDIVDTVGVVTNEVEKDRNGGNIIENHADSSGKHDEIEKSIRCDDDEAKEEAVTTTTTTGKETFQNRIQYRIRSDAKHLLSSFQHQIHQIRAAIPPTKIKIMEEFPKSVSDINIPSAIIGASITGITMITISIIFSSFSARR</sequence>
<evidence type="ECO:0000256" key="3">
    <source>
        <dbReference type="ARBA" id="ARBA00022692"/>
    </source>
</evidence>
<comment type="similarity">
    <text evidence="2">Belongs to the SHE9 family.</text>
</comment>
<evidence type="ECO:0000256" key="4">
    <source>
        <dbReference type="ARBA" id="ARBA00022792"/>
    </source>
</evidence>
<evidence type="ECO:0000313" key="13">
    <source>
        <dbReference type="Proteomes" id="UP000095751"/>
    </source>
</evidence>
<evidence type="ECO:0000256" key="10">
    <source>
        <dbReference type="ARBA" id="ARBA00024807"/>
    </source>
</evidence>
<reference evidence="12 13" key="1">
    <citation type="submission" date="2016-09" db="EMBL/GenBank/DDBJ databases">
        <title>Extensive genetic diversity and differential bi-allelic expression allows diatom success in the polar Southern Ocean.</title>
        <authorList>
            <consortium name="DOE Joint Genome Institute"/>
            <person name="Mock T."/>
            <person name="Otillar R.P."/>
            <person name="Strauss J."/>
            <person name="Dupont C."/>
            <person name="Frickenhaus S."/>
            <person name="Maumus F."/>
            <person name="Mcmullan M."/>
            <person name="Sanges R."/>
            <person name="Schmutz J."/>
            <person name="Toseland A."/>
            <person name="Valas R."/>
            <person name="Veluchamy A."/>
            <person name="Ward B.J."/>
            <person name="Allen A."/>
            <person name="Barry K."/>
            <person name="Falciatore A."/>
            <person name="Ferrante M."/>
            <person name="Fortunato A.E."/>
            <person name="Gloeckner G."/>
            <person name="Gruber A."/>
            <person name="Hipkin R."/>
            <person name="Janech M."/>
            <person name="Kroth P."/>
            <person name="Leese F."/>
            <person name="Lindquist E."/>
            <person name="Lyon B.R."/>
            <person name="Martin J."/>
            <person name="Mayer C."/>
            <person name="Parker M."/>
            <person name="Quesneville H."/>
            <person name="Raymond J."/>
            <person name="Uhlig C."/>
            <person name="Valentin K.U."/>
            <person name="Worden A.Z."/>
            <person name="Armbrust E.V."/>
            <person name="Bowler C."/>
            <person name="Green B."/>
            <person name="Moulton V."/>
            <person name="Van Oosterhout C."/>
            <person name="Grigoriev I."/>
        </authorList>
    </citation>
    <scope>NUCLEOTIDE SEQUENCE [LARGE SCALE GENOMIC DNA]</scope>
    <source>
        <strain evidence="12 13">CCMP1102</strain>
    </source>
</reference>
<dbReference type="InParanoid" id="A0A1E7ELL4"/>
<keyword evidence="8" id="KW-0496">Mitochondrion</keyword>
<name>A0A1E7ELL4_9STRA</name>
<dbReference type="Pfam" id="PF05546">
    <property type="entry name" value="She9_MDM33"/>
    <property type="match status" value="1"/>
</dbReference>
<evidence type="ECO:0000256" key="9">
    <source>
        <dbReference type="ARBA" id="ARBA00023136"/>
    </source>
</evidence>
<evidence type="ECO:0008006" key="14">
    <source>
        <dbReference type="Google" id="ProtNLM"/>
    </source>
</evidence>
<dbReference type="PANTHER" id="PTHR31961">
    <property type="entry name" value="SENSITIVE TO HIGH EXPRESSION PROTEIN 9, MITOCHONDRIAL"/>
    <property type="match status" value="1"/>
</dbReference>
<keyword evidence="6 11" id="KW-1133">Transmembrane helix</keyword>
<keyword evidence="4" id="KW-0999">Mitochondrion inner membrane</keyword>
<dbReference type="AlphaFoldDB" id="A0A1E7ELL4"/>
<keyword evidence="13" id="KW-1185">Reference proteome</keyword>
<protein>
    <recommendedName>
        <fullName evidence="14">Sensitive to high expression protein 9, mitochondrial</fullName>
    </recommendedName>
</protein>
<dbReference type="Proteomes" id="UP000095751">
    <property type="component" value="Unassembled WGS sequence"/>
</dbReference>
<organism evidence="12 13">
    <name type="scientific">Fragilariopsis cylindrus CCMP1102</name>
    <dbReference type="NCBI Taxonomy" id="635003"/>
    <lineage>
        <taxon>Eukaryota</taxon>
        <taxon>Sar</taxon>
        <taxon>Stramenopiles</taxon>
        <taxon>Ochrophyta</taxon>
        <taxon>Bacillariophyta</taxon>
        <taxon>Bacillariophyceae</taxon>
        <taxon>Bacillariophycidae</taxon>
        <taxon>Bacillariales</taxon>
        <taxon>Bacillariaceae</taxon>
        <taxon>Fragilariopsis</taxon>
    </lineage>
</organism>
<gene>
    <name evidence="12" type="ORF">FRACYDRAFT_253420</name>
</gene>
<keyword evidence="9 11" id="KW-0472">Membrane</keyword>
<accession>A0A1E7ELL4</accession>